<feature type="domain" description="EamA" evidence="4">
    <location>
        <begin position="153"/>
        <end position="288"/>
    </location>
</feature>
<name>A0A4R3KEK5_9BACI</name>
<comment type="similarity">
    <text evidence="2">Belongs to the EamA transporter family.</text>
</comment>
<dbReference type="PANTHER" id="PTHR22911:SF76">
    <property type="entry name" value="EAMA DOMAIN-CONTAINING PROTEIN"/>
    <property type="match status" value="1"/>
</dbReference>
<feature type="transmembrane region" description="Helical" evidence="3">
    <location>
        <begin position="152"/>
        <end position="172"/>
    </location>
</feature>
<keyword evidence="3" id="KW-0472">Membrane</keyword>
<feature type="domain" description="EamA" evidence="4">
    <location>
        <begin position="12"/>
        <end position="141"/>
    </location>
</feature>
<dbReference type="InterPro" id="IPR000620">
    <property type="entry name" value="EamA_dom"/>
</dbReference>
<dbReference type="AlphaFoldDB" id="A0A4R3KEK5"/>
<feature type="transmembrane region" description="Helical" evidence="3">
    <location>
        <begin position="184"/>
        <end position="204"/>
    </location>
</feature>
<evidence type="ECO:0000256" key="3">
    <source>
        <dbReference type="SAM" id="Phobius"/>
    </source>
</evidence>
<evidence type="ECO:0000313" key="6">
    <source>
        <dbReference type="Proteomes" id="UP000295788"/>
    </source>
</evidence>
<keyword evidence="6" id="KW-1185">Reference proteome</keyword>
<proteinExistence type="inferred from homology"/>
<dbReference type="PANTHER" id="PTHR22911">
    <property type="entry name" value="ACYL-MALONYL CONDENSING ENZYME-RELATED"/>
    <property type="match status" value="1"/>
</dbReference>
<reference evidence="5 6" key="1">
    <citation type="submission" date="2019-03" db="EMBL/GenBank/DDBJ databases">
        <title>Genomic Encyclopedia of Type Strains, Phase IV (KMG-IV): sequencing the most valuable type-strain genomes for metagenomic binning, comparative biology and taxonomic classification.</title>
        <authorList>
            <person name="Goeker M."/>
        </authorList>
    </citation>
    <scope>NUCLEOTIDE SEQUENCE [LARGE SCALE GENOMIC DNA]</scope>
    <source>
        <strain evidence="5 6">DSM 23802</strain>
    </source>
</reference>
<feature type="transmembrane region" description="Helical" evidence="3">
    <location>
        <begin position="246"/>
        <end position="265"/>
    </location>
</feature>
<feature type="transmembrane region" description="Helical" evidence="3">
    <location>
        <begin position="216"/>
        <end position="234"/>
    </location>
</feature>
<organism evidence="5 6">
    <name type="scientific">Tepidibacillus fermentans</name>
    <dbReference type="NCBI Taxonomy" id="1281767"/>
    <lineage>
        <taxon>Bacteria</taxon>
        <taxon>Bacillati</taxon>
        <taxon>Bacillota</taxon>
        <taxon>Bacilli</taxon>
        <taxon>Bacillales</taxon>
        <taxon>Bacillaceae</taxon>
        <taxon>Tepidibacillus</taxon>
    </lineage>
</organism>
<dbReference type="EMBL" id="SMAB01000012">
    <property type="protein sequence ID" value="TCS81550.1"/>
    <property type="molecule type" value="Genomic_DNA"/>
</dbReference>
<keyword evidence="3" id="KW-0812">Transmembrane</keyword>
<comment type="subcellular location">
    <subcellularLocation>
        <location evidence="1">Endomembrane system</location>
        <topology evidence="1">Multi-pass membrane protein</topology>
    </subcellularLocation>
</comment>
<feature type="transmembrane region" description="Helical" evidence="3">
    <location>
        <begin position="71"/>
        <end position="89"/>
    </location>
</feature>
<dbReference type="Pfam" id="PF00892">
    <property type="entry name" value="EamA"/>
    <property type="match status" value="2"/>
</dbReference>
<evidence type="ECO:0000313" key="5">
    <source>
        <dbReference type="EMBL" id="TCS81550.1"/>
    </source>
</evidence>
<dbReference type="InterPro" id="IPR037185">
    <property type="entry name" value="EmrE-like"/>
</dbReference>
<comment type="caution">
    <text evidence="5">The sequence shown here is derived from an EMBL/GenBank/DDBJ whole genome shotgun (WGS) entry which is preliminary data.</text>
</comment>
<evidence type="ECO:0000259" key="4">
    <source>
        <dbReference type="Pfam" id="PF00892"/>
    </source>
</evidence>
<dbReference type="SUPFAM" id="SSF103481">
    <property type="entry name" value="Multidrug resistance efflux transporter EmrE"/>
    <property type="match status" value="2"/>
</dbReference>
<dbReference type="GO" id="GO:0016020">
    <property type="term" value="C:membrane"/>
    <property type="evidence" value="ECO:0007669"/>
    <property type="project" value="InterPro"/>
</dbReference>
<evidence type="ECO:0000256" key="2">
    <source>
        <dbReference type="ARBA" id="ARBA00007362"/>
    </source>
</evidence>
<feature type="transmembrane region" description="Helical" evidence="3">
    <location>
        <begin position="41"/>
        <end position="59"/>
    </location>
</feature>
<accession>A0A4R3KEK5</accession>
<protein>
    <submittedName>
        <fullName evidence="5">Drug/metabolite transporter (DMT)-like permease</fullName>
    </submittedName>
</protein>
<feature type="transmembrane region" description="Helical" evidence="3">
    <location>
        <begin position="125"/>
        <end position="146"/>
    </location>
</feature>
<dbReference type="Proteomes" id="UP000295788">
    <property type="component" value="Unassembled WGS sequence"/>
</dbReference>
<feature type="transmembrane region" description="Helical" evidence="3">
    <location>
        <begin position="95"/>
        <end position="118"/>
    </location>
</feature>
<gene>
    <name evidence="5" type="ORF">EDD72_11244</name>
</gene>
<feature type="transmembrane region" description="Helical" evidence="3">
    <location>
        <begin position="271"/>
        <end position="288"/>
    </location>
</feature>
<keyword evidence="3" id="KW-1133">Transmembrane helix</keyword>
<evidence type="ECO:0000256" key="1">
    <source>
        <dbReference type="ARBA" id="ARBA00004127"/>
    </source>
</evidence>
<sequence>MRENRMNLILLITLLLIAILAISSSAILVKETNAPSAIIATYRLFFTVAILFFPTILYHRKELFSVQKKELIYSILAGLFLALHFITWFESLNYTSIASSVVLVTMQPIFAMIGGVLFFKERYTFIAVIGSTIAVIGGMIIGWGDFRIGGMALWGDILALIGALLATVYWLFGQFVRARLSLLPYALLVYGSSLFALIFYDLFFSYSFFSYQKRDWIVFILIAIIPNILGHTIFNWSMKYISATTVSMLILGEPVGSMILAYILYRERLNITQWIGSFCIFLGIFLYLRYQSGQKLENESF</sequence>